<name>J2ZX47_9EURY</name>
<gene>
    <name evidence="1" type="ORF">HSB1_39690</name>
</gene>
<reference evidence="1 2" key="1">
    <citation type="journal article" date="2012" name="J. Bacteriol.">
        <title>Draft Genome Sequence of the Extremely Halophilic Archaeon Halogranum salarium B-1T.</title>
        <authorList>
            <person name="Kim K.K."/>
            <person name="Lee K.C."/>
            <person name="Lee J.S."/>
        </authorList>
    </citation>
    <scope>NUCLEOTIDE SEQUENCE [LARGE SCALE GENOMIC DNA]</scope>
    <source>
        <strain evidence="1 2">B-1</strain>
    </source>
</reference>
<accession>J2ZX47</accession>
<evidence type="ECO:0000313" key="2">
    <source>
        <dbReference type="Proteomes" id="UP000007813"/>
    </source>
</evidence>
<proteinExistence type="predicted"/>
<comment type="caution">
    <text evidence="1">The sequence shown here is derived from an EMBL/GenBank/DDBJ whole genome shotgun (WGS) entry which is preliminary data.</text>
</comment>
<dbReference type="Proteomes" id="UP000007813">
    <property type="component" value="Unassembled WGS sequence"/>
</dbReference>
<protein>
    <recommendedName>
        <fullName evidence="3">PRC-barrel domain-containing protein</fullName>
    </recommendedName>
</protein>
<dbReference type="eggNOG" id="arCOG08931">
    <property type="taxonomic scope" value="Archaea"/>
</dbReference>
<evidence type="ECO:0008006" key="3">
    <source>
        <dbReference type="Google" id="ProtNLM"/>
    </source>
</evidence>
<dbReference type="EMBL" id="ALJD01000012">
    <property type="protein sequence ID" value="EJN57608.1"/>
    <property type="molecule type" value="Genomic_DNA"/>
</dbReference>
<organism evidence="1 2">
    <name type="scientific">Halogranum salarium B-1</name>
    <dbReference type="NCBI Taxonomy" id="1210908"/>
    <lineage>
        <taxon>Archaea</taxon>
        <taxon>Methanobacteriati</taxon>
        <taxon>Methanobacteriota</taxon>
        <taxon>Stenosarchaea group</taxon>
        <taxon>Halobacteria</taxon>
        <taxon>Halobacteriales</taxon>
        <taxon>Haloferacaceae</taxon>
    </lineage>
</organism>
<evidence type="ECO:0000313" key="1">
    <source>
        <dbReference type="EMBL" id="EJN57608.1"/>
    </source>
</evidence>
<sequence>MMTEKAVLTEADEGKLVMSARGNDVGRIVRVTPGGAYVNPDSEFRDTLLDKLGWGDPREQNTYRLDNKRVERVTDATVYLIH</sequence>
<dbReference type="AlphaFoldDB" id="J2ZX47"/>